<evidence type="ECO:0000256" key="5">
    <source>
        <dbReference type="ARBA" id="ARBA00038359"/>
    </source>
</evidence>
<dbReference type="Proteomes" id="UP001283341">
    <property type="component" value="Unassembled WGS sequence"/>
</dbReference>
<evidence type="ECO:0000256" key="6">
    <source>
        <dbReference type="SAM" id="MobiDB-lite"/>
    </source>
</evidence>
<dbReference type="InterPro" id="IPR049326">
    <property type="entry name" value="Rhodopsin_dom_fungi"/>
</dbReference>
<comment type="caution">
    <text evidence="9">The sequence shown here is derived from an EMBL/GenBank/DDBJ whole genome shotgun (WGS) entry which is preliminary data.</text>
</comment>
<gene>
    <name evidence="9" type="ORF">B0H66DRAFT_500491</name>
</gene>
<dbReference type="AlphaFoldDB" id="A0AAE0M2H8"/>
<evidence type="ECO:0000256" key="1">
    <source>
        <dbReference type="ARBA" id="ARBA00004141"/>
    </source>
</evidence>
<feature type="transmembrane region" description="Helical" evidence="7">
    <location>
        <begin position="123"/>
        <end position="144"/>
    </location>
</feature>
<organism evidence="9 10">
    <name type="scientific">Apodospora peruviana</name>
    <dbReference type="NCBI Taxonomy" id="516989"/>
    <lineage>
        <taxon>Eukaryota</taxon>
        <taxon>Fungi</taxon>
        <taxon>Dikarya</taxon>
        <taxon>Ascomycota</taxon>
        <taxon>Pezizomycotina</taxon>
        <taxon>Sordariomycetes</taxon>
        <taxon>Sordariomycetidae</taxon>
        <taxon>Sordariales</taxon>
        <taxon>Lasiosphaeriaceae</taxon>
        <taxon>Apodospora</taxon>
    </lineage>
</organism>
<accession>A0AAE0M2H8</accession>
<evidence type="ECO:0000313" key="10">
    <source>
        <dbReference type="Proteomes" id="UP001283341"/>
    </source>
</evidence>
<name>A0AAE0M2H8_9PEZI</name>
<feature type="transmembrane region" description="Helical" evidence="7">
    <location>
        <begin position="202"/>
        <end position="227"/>
    </location>
</feature>
<feature type="transmembrane region" description="Helical" evidence="7">
    <location>
        <begin position="156"/>
        <end position="182"/>
    </location>
</feature>
<evidence type="ECO:0000256" key="7">
    <source>
        <dbReference type="SAM" id="Phobius"/>
    </source>
</evidence>
<dbReference type="PANTHER" id="PTHR33048">
    <property type="entry name" value="PTH11-LIKE INTEGRAL MEMBRANE PROTEIN (AFU_ORTHOLOGUE AFUA_5G11245)"/>
    <property type="match status" value="1"/>
</dbReference>
<feature type="non-terminal residue" evidence="9">
    <location>
        <position position="407"/>
    </location>
</feature>
<feature type="region of interest" description="Disordered" evidence="6">
    <location>
        <begin position="318"/>
        <end position="350"/>
    </location>
</feature>
<dbReference type="InterPro" id="IPR052337">
    <property type="entry name" value="SAT4-like"/>
</dbReference>
<protein>
    <recommendedName>
        <fullName evidence="8">Rhodopsin domain-containing protein</fullName>
    </recommendedName>
</protein>
<reference evidence="9" key="2">
    <citation type="submission" date="2023-06" db="EMBL/GenBank/DDBJ databases">
        <authorList>
            <consortium name="Lawrence Berkeley National Laboratory"/>
            <person name="Haridas S."/>
            <person name="Hensen N."/>
            <person name="Bonometti L."/>
            <person name="Westerberg I."/>
            <person name="Brannstrom I.O."/>
            <person name="Guillou S."/>
            <person name="Cros-Aarteil S."/>
            <person name="Calhoun S."/>
            <person name="Kuo A."/>
            <person name="Mondo S."/>
            <person name="Pangilinan J."/>
            <person name="Riley R."/>
            <person name="Labutti K."/>
            <person name="Andreopoulos B."/>
            <person name="Lipzen A."/>
            <person name="Chen C."/>
            <person name="Yanf M."/>
            <person name="Daum C."/>
            <person name="Ng V."/>
            <person name="Clum A."/>
            <person name="Steindorff A."/>
            <person name="Ohm R."/>
            <person name="Martin F."/>
            <person name="Silar P."/>
            <person name="Natvig D."/>
            <person name="Lalanne C."/>
            <person name="Gautier V."/>
            <person name="Ament-Velasquez S.L."/>
            <person name="Kruys A."/>
            <person name="Hutchinson M.I."/>
            <person name="Powell A.J."/>
            <person name="Barry K."/>
            <person name="Miller A.N."/>
            <person name="Grigoriev I.V."/>
            <person name="Debuchy R."/>
            <person name="Gladieux P."/>
            <person name="Thoren M.H."/>
            <person name="Johannesson H."/>
        </authorList>
    </citation>
    <scope>NUCLEOTIDE SEQUENCE</scope>
    <source>
        <strain evidence="9">CBS 118394</strain>
    </source>
</reference>
<keyword evidence="4 7" id="KW-0472">Membrane</keyword>
<keyword evidence="3 7" id="KW-1133">Transmembrane helix</keyword>
<feature type="transmembrane region" description="Helical" evidence="7">
    <location>
        <begin position="31"/>
        <end position="48"/>
    </location>
</feature>
<proteinExistence type="inferred from homology"/>
<comment type="similarity">
    <text evidence="5">Belongs to the SAT4 family.</text>
</comment>
<dbReference type="EMBL" id="JAUEDM010000005">
    <property type="protein sequence ID" value="KAK3316906.1"/>
    <property type="molecule type" value="Genomic_DNA"/>
</dbReference>
<evidence type="ECO:0000259" key="8">
    <source>
        <dbReference type="Pfam" id="PF20684"/>
    </source>
</evidence>
<feature type="transmembrane region" description="Helical" evidence="7">
    <location>
        <begin position="69"/>
        <end position="90"/>
    </location>
</feature>
<evidence type="ECO:0000256" key="4">
    <source>
        <dbReference type="ARBA" id="ARBA00023136"/>
    </source>
</evidence>
<feature type="transmembrane region" description="Helical" evidence="7">
    <location>
        <begin position="281"/>
        <end position="307"/>
    </location>
</feature>
<feature type="domain" description="Rhodopsin" evidence="8">
    <location>
        <begin position="44"/>
        <end position="296"/>
    </location>
</feature>
<evidence type="ECO:0000256" key="3">
    <source>
        <dbReference type="ARBA" id="ARBA00022989"/>
    </source>
</evidence>
<evidence type="ECO:0000313" key="9">
    <source>
        <dbReference type="EMBL" id="KAK3316906.1"/>
    </source>
</evidence>
<dbReference type="GO" id="GO:0016020">
    <property type="term" value="C:membrane"/>
    <property type="evidence" value="ECO:0007669"/>
    <property type="project" value="UniProtKB-SubCell"/>
</dbReference>
<sequence>MSQAGPPLDPAAAAAAQAAAQAAMQQFTTEAFTLLAVGLSVTILRTYARIRVVGLKGLQADDFLAWVGVTFYAIESCLAYSVGAVAHGLANNGMTDEQRFNLSPNDPEYGLRVTGSKIQIAGWSSYSVLLWALKGSLCFFFLRLTAGLGRGYRIRIYIGFGLLIASFMVVVLNLFLACRPFYRYWQIFPNPGEVCQPAISNQVVWVYFAFNVTTDLYLISIPVPMLWQSTLRPIKKAGLIFLFSGGIFVVICATLRCVLIVTDPVNGAQLAGSWAVRETFIAVVTTNLPMIFPLLKIWLTPLLGSLLTSLRSTTHKLDDKPSKGSLGFGDKGSSVPSWRRRPGGPPTANPITNITFSESEEHMVDGVKLQSMQTTWSDSSTTNVPDPKSAAANIRKHVQVSVVSEER</sequence>
<comment type="subcellular location">
    <subcellularLocation>
        <location evidence="1">Membrane</location>
        <topology evidence="1">Multi-pass membrane protein</topology>
    </subcellularLocation>
</comment>
<dbReference type="Pfam" id="PF20684">
    <property type="entry name" value="Fung_rhodopsin"/>
    <property type="match status" value="1"/>
</dbReference>
<feature type="transmembrane region" description="Helical" evidence="7">
    <location>
        <begin position="239"/>
        <end position="261"/>
    </location>
</feature>
<dbReference type="PANTHER" id="PTHR33048:SF105">
    <property type="match status" value="1"/>
</dbReference>
<evidence type="ECO:0000256" key="2">
    <source>
        <dbReference type="ARBA" id="ARBA00022692"/>
    </source>
</evidence>
<keyword evidence="10" id="KW-1185">Reference proteome</keyword>
<keyword evidence="2 7" id="KW-0812">Transmembrane</keyword>
<reference evidence="9" key="1">
    <citation type="journal article" date="2023" name="Mol. Phylogenet. Evol.">
        <title>Genome-scale phylogeny and comparative genomics of the fungal order Sordariales.</title>
        <authorList>
            <person name="Hensen N."/>
            <person name="Bonometti L."/>
            <person name="Westerberg I."/>
            <person name="Brannstrom I.O."/>
            <person name="Guillou S."/>
            <person name="Cros-Aarteil S."/>
            <person name="Calhoun S."/>
            <person name="Haridas S."/>
            <person name="Kuo A."/>
            <person name="Mondo S."/>
            <person name="Pangilinan J."/>
            <person name="Riley R."/>
            <person name="LaButti K."/>
            <person name="Andreopoulos B."/>
            <person name="Lipzen A."/>
            <person name="Chen C."/>
            <person name="Yan M."/>
            <person name="Daum C."/>
            <person name="Ng V."/>
            <person name="Clum A."/>
            <person name="Steindorff A."/>
            <person name="Ohm R.A."/>
            <person name="Martin F."/>
            <person name="Silar P."/>
            <person name="Natvig D.O."/>
            <person name="Lalanne C."/>
            <person name="Gautier V."/>
            <person name="Ament-Velasquez S.L."/>
            <person name="Kruys A."/>
            <person name="Hutchinson M.I."/>
            <person name="Powell A.J."/>
            <person name="Barry K."/>
            <person name="Miller A.N."/>
            <person name="Grigoriev I.V."/>
            <person name="Debuchy R."/>
            <person name="Gladieux P."/>
            <person name="Hiltunen Thoren M."/>
            <person name="Johannesson H."/>
        </authorList>
    </citation>
    <scope>NUCLEOTIDE SEQUENCE</scope>
    <source>
        <strain evidence="9">CBS 118394</strain>
    </source>
</reference>